<proteinExistence type="predicted"/>
<feature type="repeat" description="ANK" evidence="3">
    <location>
        <begin position="201"/>
        <end position="222"/>
    </location>
</feature>
<reference evidence="5" key="1">
    <citation type="submission" date="2023-07" db="EMBL/GenBank/DDBJ databases">
        <authorList>
            <consortium name="CYATHOMIX"/>
        </authorList>
    </citation>
    <scope>NUCLEOTIDE SEQUENCE</scope>
    <source>
        <strain evidence="5">N/A</strain>
    </source>
</reference>
<dbReference type="GO" id="GO:0005737">
    <property type="term" value="C:cytoplasm"/>
    <property type="evidence" value="ECO:0007669"/>
    <property type="project" value="TreeGrafter"/>
</dbReference>
<evidence type="ECO:0000313" key="5">
    <source>
        <dbReference type="EMBL" id="CAJ0595083.1"/>
    </source>
</evidence>
<keyword evidence="1" id="KW-0677">Repeat</keyword>
<protein>
    <submittedName>
        <fullName evidence="5">Uncharacterized protein</fullName>
    </submittedName>
</protein>
<dbReference type="Pfam" id="PF12796">
    <property type="entry name" value="Ank_2"/>
    <property type="match status" value="1"/>
</dbReference>
<evidence type="ECO:0000313" key="6">
    <source>
        <dbReference type="Proteomes" id="UP001176961"/>
    </source>
</evidence>
<dbReference type="PANTHER" id="PTHR24198">
    <property type="entry name" value="ANKYRIN REPEAT AND PROTEIN KINASE DOMAIN-CONTAINING PROTEIN"/>
    <property type="match status" value="1"/>
</dbReference>
<dbReference type="SUPFAM" id="SSF48403">
    <property type="entry name" value="Ankyrin repeat"/>
    <property type="match status" value="1"/>
</dbReference>
<feature type="repeat" description="ANK" evidence="3">
    <location>
        <begin position="168"/>
        <end position="200"/>
    </location>
</feature>
<comment type="caution">
    <text evidence="5">The sequence shown here is derived from an EMBL/GenBank/DDBJ whole genome shotgun (WGS) entry which is preliminary data.</text>
</comment>
<dbReference type="InterPro" id="IPR036770">
    <property type="entry name" value="Ankyrin_rpt-contain_sf"/>
</dbReference>
<accession>A0AA36M0M2</accession>
<evidence type="ECO:0000256" key="3">
    <source>
        <dbReference type="PROSITE-ProRule" id="PRU00023"/>
    </source>
</evidence>
<dbReference type="PANTHER" id="PTHR24198:SF165">
    <property type="entry name" value="ANKYRIN REPEAT-CONTAINING PROTEIN-RELATED"/>
    <property type="match status" value="1"/>
</dbReference>
<sequence>MEWNNAPKRKPSPDPAGLKSSIVKALFGKSSSTLLPSPHQKADDRGIMAATKLSPLKKSLDLSLSEGDLTLTDEKTPVVRCKSQNMFFPNATDKSSASLQSLKDRTLSRLPRKLKETRKTEKISTNGKGPTAEQLSWLRSCRTGDVKKCKELLNSNPEILNYIPPYHSNYSAVHIATNGRHYNLLRLLKEKNANFNAMTKAGYTPLHLAAQNQDMETVRMLIHEFDVDPKIHDLMGYTYEHYADWLDYPDDDLTYQLLCRGAGSRASSRQPSIGSQESLASSKNSLSRHGSIRGTIRGFLQKSKNLRSRSPSLTQLTI</sequence>
<keyword evidence="6" id="KW-1185">Reference proteome</keyword>
<dbReference type="AlphaFoldDB" id="A0AA36M0M2"/>
<dbReference type="SMART" id="SM00248">
    <property type="entry name" value="ANK"/>
    <property type="match status" value="2"/>
</dbReference>
<evidence type="ECO:0000256" key="4">
    <source>
        <dbReference type="SAM" id="MobiDB-lite"/>
    </source>
</evidence>
<name>A0AA36M0M2_CYLNA</name>
<dbReference type="EMBL" id="CATQJL010000112">
    <property type="protein sequence ID" value="CAJ0595083.1"/>
    <property type="molecule type" value="Genomic_DNA"/>
</dbReference>
<feature type="region of interest" description="Disordered" evidence="4">
    <location>
        <begin position="265"/>
        <end position="289"/>
    </location>
</feature>
<keyword evidence="2 3" id="KW-0040">ANK repeat</keyword>
<gene>
    <name evidence="5" type="ORF">CYNAS_LOCUS7066</name>
</gene>
<feature type="compositionally biased region" description="Polar residues" evidence="4">
    <location>
        <begin position="265"/>
        <end position="288"/>
    </location>
</feature>
<dbReference type="Proteomes" id="UP001176961">
    <property type="component" value="Unassembled WGS sequence"/>
</dbReference>
<dbReference type="Gene3D" id="1.25.40.20">
    <property type="entry name" value="Ankyrin repeat-containing domain"/>
    <property type="match status" value="1"/>
</dbReference>
<dbReference type="PROSITE" id="PS50297">
    <property type="entry name" value="ANK_REP_REGION"/>
    <property type="match status" value="1"/>
</dbReference>
<evidence type="ECO:0000256" key="1">
    <source>
        <dbReference type="ARBA" id="ARBA00022737"/>
    </source>
</evidence>
<evidence type="ECO:0000256" key="2">
    <source>
        <dbReference type="ARBA" id="ARBA00023043"/>
    </source>
</evidence>
<dbReference type="PROSITE" id="PS50088">
    <property type="entry name" value="ANK_REPEAT"/>
    <property type="match status" value="2"/>
</dbReference>
<organism evidence="5 6">
    <name type="scientific">Cylicocyclus nassatus</name>
    <name type="common">Nematode worm</name>
    <dbReference type="NCBI Taxonomy" id="53992"/>
    <lineage>
        <taxon>Eukaryota</taxon>
        <taxon>Metazoa</taxon>
        <taxon>Ecdysozoa</taxon>
        <taxon>Nematoda</taxon>
        <taxon>Chromadorea</taxon>
        <taxon>Rhabditida</taxon>
        <taxon>Rhabditina</taxon>
        <taxon>Rhabditomorpha</taxon>
        <taxon>Strongyloidea</taxon>
        <taxon>Strongylidae</taxon>
        <taxon>Cylicocyclus</taxon>
    </lineage>
</organism>
<dbReference type="InterPro" id="IPR002110">
    <property type="entry name" value="Ankyrin_rpt"/>
</dbReference>